<dbReference type="EMBL" id="MU853858">
    <property type="protein sequence ID" value="KAK3937299.1"/>
    <property type="molecule type" value="Genomic_DNA"/>
</dbReference>
<dbReference type="Pfam" id="PF23232">
    <property type="entry name" value="AAA_lid_13"/>
    <property type="match status" value="1"/>
</dbReference>
<dbReference type="InterPro" id="IPR003593">
    <property type="entry name" value="AAA+_ATPase"/>
</dbReference>
<evidence type="ECO:0000313" key="3">
    <source>
        <dbReference type="EMBL" id="KAK3937299.1"/>
    </source>
</evidence>
<dbReference type="GO" id="GO:0005524">
    <property type="term" value="F:ATP binding"/>
    <property type="evidence" value="ECO:0007669"/>
    <property type="project" value="InterPro"/>
</dbReference>
<dbReference type="SMART" id="SM00382">
    <property type="entry name" value="AAA"/>
    <property type="match status" value="1"/>
</dbReference>
<feature type="compositionally biased region" description="Polar residues" evidence="1">
    <location>
        <begin position="1"/>
        <end position="13"/>
    </location>
</feature>
<proteinExistence type="predicted"/>
<sequence>MESNSTNPETEMSNIPDCSMDSSVLALPARGQGDDAPRRRDSHDTSGTRPKHNRVDWFLFKKLARVQESEACVIDILIGKPIPADDRTDVRQSHGLKALPWGVPDQEPLPERIRIHSTALMWILAEILGGNWKPIGVNKYKTAVFIRPFKVLIDCERALRDRCEALEKKFESDSMPERDVSDAVDYDQTGSTEEAERGSENKGARAEEALQADNPMGVTNNELNKVDKLTKSRTALEHLRCLLSFIDSDIVARQAYLNSPECKQHLFQPGVDVIIRECKQAYRVTKVASSPRCAAHLRTRDCLGHARFSIFCVNIDFDGKKLGPVRRIYDFYEFDGLADVTSLKVYPIRFHPAEQVDFSRAEWKEVKRLPEKERYRQKLVRLGAKFLDAVRVKPMYYAGPTLEVGDQIESQVVVDFEMALTVQDSSQQQWRPEVSEFVGKEEDEPPSPGASFCGVCPFNDSVLDDGYVDRGRAADYIESLRSKGHAGQPSVVVHPRSVKELEVNRGSPLAVPEDELVIMSHRVFGFVLRSRKWAKLHVSYLSELYSPETTDGKPDPDDDEKREVPKTAFDRLVLGAEHRSIIKSLIAQHFRDRESMIGHGAHMDIVKGKGQGLVLLLHGPPGLGKTSTAEGVAELFKKPLFQITSGDLGTTAEVVEKVLATDFSLASRWGCILLLDEADVFLAARQQETAFKRNGLVAVFLRALEYYTGILFLTTNRIGDFDEAFTSRIHISLYYPALDQDKTVEVFSINLDMIEERFGRMGRRIEIARVDIGKFAANHFTDHRDARWNGRQIRNACQTALALAESEAQGNAQTVTHQNPDAVVKLGVRHFEEVRKAYLEFNKYMHSLRKLNTSRHANKIGARAIWVDEDGGTGLGVENVHDVGTQGQLQPQPQPPQMQQMQMQMPMQMPVQMPVRQQFDPGSQAQGQQHWSSNQPATTSLGAGGSAPSNQAFQAMQRAPQPAKGPPTQ</sequence>
<feature type="region of interest" description="Disordered" evidence="1">
    <location>
        <begin position="1"/>
        <end position="49"/>
    </location>
</feature>
<dbReference type="InterPro" id="IPR027417">
    <property type="entry name" value="P-loop_NTPase"/>
</dbReference>
<dbReference type="SUPFAM" id="SSF52540">
    <property type="entry name" value="P-loop containing nucleoside triphosphate hydrolases"/>
    <property type="match status" value="1"/>
</dbReference>
<dbReference type="PANTHER" id="PTHR46411:SF2">
    <property type="entry name" value="AAA+ ATPASE DOMAIN-CONTAINING PROTEIN"/>
    <property type="match status" value="1"/>
</dbReference>
<feature type="compositionally biased region" description="Basic and acidic residues" evidence="1">
    <location>
        <begin position="32"/>
        <end position="46"/>
    </location>
</feature>
<dbReference type="InterPro" id="IPR054289">
    <property type="entry name" value="DUF7025"/>
</dbReference>
<accession>A0AAN6N1F8</accession>
<dbReference type="CDD" id="cd19481">
    <property type="entry name" value="RecA-like_protease"/>
    <property type="match status" value="1"/>
</dbReference>
<feature type="region of interest" description="Disordered" evidence="1">
    <location>
        <begin position="170"/>
        <end position="218"/>
    </location>
</feature>
<feature type="compositionally biased region" description="Polar residues" evidence="1">
    <location>
        <begin position="920"/>
        <end position="954"/>
    </location>
</feature>
<dbReference type="Proteomes" id="UP001303473">
    <property type="component" value="Unassembled WGS sequence"/>
</dbReference>
<dbReference type="GO" id="GO:0016887">
    <property type="term" value="F:ATP hydrolysis activity"/>
    <property type="evidence" value="ECO:0007669"/>
    <property type="project" value="InterPro"/>
</dbReference>
<keyword evidence="4" id="KW-1185">Reference proteome</keyword>
<dbReference type="Gene3D" id="3.40.50.300">
    <property type="entry name" value="P-loop containing nucleotide triphosphate hydrolases"/>
    <property type="match status" value="1"/>
</dbReference>
<dbReference type="InterPro" id="IPR003959">
    <property type="entry name" value="ATPase_AAA_core"/>
</dbReference>
<organism evidence="3 4">
    <name type="scientific">Diplogelasinospora grovesii</name>
    <dbReference type="NCBI Taxonomy" id="303347"/>
    <lineage>
        <taxon>Eukaryota</taxon>
        <taxon>Fungi</taxon>
        <taxon>Dikarya</taxon>
        <taxon>Ascomycota</taxon>
        <taxon>Pezizomycotina</taxon>
        <taxon>Sordariomycetes</taxon>
        <taxon>Sordariomycetidae</taxon>
        <taxon>Sordariales</taxon>
        <taxon>Diplogelasinosporaceae</taxon>
        <taxon>Diplogelasinospora</taxon>
    </lineage>
</organism>
<dbReference type="Pfam" id="PF22942">
    <property type="entry name" value="DUF7025"/>
    <property type="match status" value="1"/>
</dbReference>
<protein>
    <recommendedName>
        <fullName evidence="2">AAA+ ATPase domain-containing protein</fullName>
    </recommendedName>
</protein>
<dbReference type="AlphaFoldDB" id="A0AAN6N1F8"/>
<feature type="compositionally biased region" description="Basic and acidic residues" evidence="1">
    <location>
        <begin position="170"/>
        <end position="181"/>
    </location>
</feature>
<gene>
    <name evidence="3" type="ORF">QBC46DRAFT_460969</name>
</gene>
<evidence type="ECO:0000259" key="2">
    <source>
        <dbReference type="SMART" id="SM00382"/>
    </source>
</evidence>
<feature type="domain" description="AAA+ ATPase" evidence="2">
    <location>
        <begin position="611"/>
        <end position="737"/>
    </location>
</feature>
<dbReference type="Pfam" id="PF00004">
    <property type="entry name" value="AAA"/>
    <property type="match status" value="1"/>
</dbReference>
<evidence type="ECO:0000256" key="1">
    <source>
        <dbReference type="SAM" id="MobiDB-lite"/>
    </source>
</evidence>
<feature type="compositionally biased region" description="Basic and acidic residues" evidence="1">
    <location>
        <begin position="194"/>
        <end position="208"/>
    </location>
</feature>
<dbReference type="InterPro" id="IPR056599">
    <property type="entry name" value="AAA_lid_fung"/>
</dbReference>
<name>A0AAN6N1F8_9PEZI</name>
<reference evidence="4" key="1">
    <citation type="journal article" date="2023" name="Mol. Phylogenet. Evol.">
        <title>Genome-scale phylogeny and comparative genomics of the fungal order Sordariales.</title>
        <authorList>
            <person name="Hensen N."/>
            <person name="Bonometti L."/>
            <person name="Westerberg I."/>
            <person name="Brannstrom I.O."/>
            <person name="Guillou S."/>
            <person name="Cros-Aarteil S."/>
            <person name="Calhoun S."/>
            <person name="Haridas S."/>
            <person name="Kuo A."/>
            <person name="Mondo S."/>
            <person name="Pangilinan J."/>
            <person name="Riley R."/>
            <person name="LaButti K."/>
            <person name="Andreopoulos B."/>
            <person name="Lipzen A."/>
            <person name="Chen C."/>
            <person name="Yan M."/>
            <person name="Daum C."/>
            <person name="Ng V."/>
            <person name="Clum A."/>
            <person name="Steindorff A."/>
            <person name="Ohm R.A."/>
            <person name="Martin F."/>
            <person name="Silar P."/>
            <person name="Natvig D.O."/>
            <person name="Lalanne C."/>
            <person name="Gautier V."/>
            <person name="Ament-Velasquez S.L."/>
            <person name="Kruys A."/>
            <person name="Hutchinson M.I."/>
            <person name="Powell A.J."/>
            <person name="Barry K."/>
            <person name="Miller A.N."/>
            <person name="Grigoriev I.V."/>
            <person name="Debuchy R."/>
            <person name="Gladieux P."/>
            <person name="Hiltunen Thoren M."/>
            <person name="Johannesson H."/>
        </authorList>
    </citation>
    <scope>NUCLEOTIDE SEQUENCE [LARGE SCALE GENOMIC DNA]</scope>
    <source>
        <strain evidence="4">CBS 340.73</strain>
    </source>
</reference>
<dbReference type="PANTHER" id="PTHR46411">
    <property type="entry name" value="FAMILY ATPASE, PUTATIVE-RELATED"/>
    <property type="match status" value="1"/>
</dbReference>
<feature type="region of interest" description="Disordered" evidence="1">
    <location>
        <begin position="919"/>
        <end position="969"/>
    </location>
</feature>
<evidence type="ECO:0000313" key="4">
    <source>
        <dbReference type="Proteomes" id="UP001303473"/>
    </source>
</evidence>
<comment type="caution">
    <text evidence="3">The sequence shown here is derived from an EMBL/GenBank/DDBJ whole genome shotgun (WGS) entry which is preliminary data.</text>
</comment>